<evidence type="ECO:0008006" key="5">
    <source>
        <dbReference type="Google" id="ProtNLM"/>
    </source>
</evidence>
<dbReference type="GO" id="GO:0015628">
    <property type="term" value="P:protein secretion by the type II secretion system"/>
    <property type="evidence" value="ECO:0007669"/>
    <property type="project" value="InterPro"/>
</dbReference>
<feature type="transmembrane region" description="Helical" evidence="2">
    <location>
        <begin position="12"/>
        <end position="37"/>
    </location>
</feature>
<evidence type="ECO:0000313" key="4">
    <source>
        <dbReference type="Proteomes" id="UP000662873"/>
    </source>
</evidence>
<dbReference type="Gene3D" id="3.30.700.10">
    <property type="entry name" value="Glycoprotein, Type 4 Pilin"/>
    <property type="match status" value="1"/>
</dbReference>
<dbReference type="PRINTS" id="PR00813">
    <property type="entry name" value="BCTERIALGSPG"/>
</dbReference>
<dbReference type="PROSITE" id="PS00409">
    <property type="entry name" value="PROKAR_NTER_METHYL"/>
    <property type="match status" value="1"/>
</dbReference>
<dbReference type="PANTHER" id="PTHR30093">
    <property type="entry name" value="GENERAL SECRETION PATHWAY PROTEIN G"/>
    <property type="match status" value="1"/>
</dbReference>
<dbReference type="InterPro" id="IPR045584">
    <property type="entry name" value="Pilin-like"/>
</dbReference>
<dbReference type="EMBL" id="AP021858">
    <property type="protein sequence ID" value="BBO23084.1"/>
    <property type="molecule type" value="Genomic_DNA"/>
</dbReference>
<keyword evidence="2" id="KW-0472">Membrane</keyword>
<gene>
    <name evidence="3" type="ORF">NPRO_06790</name>
</gene>
<evidence type="ECO:0000256" key="2">
    <source>
        <dbReference type="SAM" id="Phobius"/>
    </source>
</evidence>
<organism evidence="3 4">
    <name type="scientific">Candidatus Nitrosymbiomonas proteolyticus</name>
    <dbReference type="NCBI Taxonomy" id="2608984"/>
    <lineage>
        <taxon>Bacteria</taxon>
        <taxon>Bacillati</taxon>
        <taxon>Armatimonadota</taxon>
        <taxon>Armatimonadota incertae sedis</taxon>
        <taxon>Candidatus Nitrosymbiomonas</taxon>
    </lineage>
</organism>
<dbReference type="KEGG" id="npy:NPRO_06790"/>
<dbReference type="AlphaFoldDB" id="A0A809SDJ5"/>
<accession>A0A809SDJ5</accession>
<dbReference type="Proteomes" id="UP000662873">
    <property type="component" value="Chromosome"/>
</dbReference>
<evidence type="ECO:0000313" key="3">
    <source>
        <dbReference type="EMBL" id="BBO23084.1"/>
    </source>
</evidence>
<dbReference type="SUPFAM" id="SSF54523">
    <property type="entry name" value="Pili subunits"/>
    <property type="match status" value="1"/>
</dbReference>
<keyword evidence="1" id="KW-0488">Methylation</keyword>
<dbReference type="InterPro" id="IPR012902">
    <property type="entry name" value="N_methyl_site"/>
</dbReference>
<protein>
    <recommendedName>
        <fullName evidence="5">Prepilin-type N-terminal cleavage/methylation domain-containing protein</fullName>
    </recommendedName>
</protein>
<keyword evidence="2" id="KW-1133">Transmembrane helix</keyword>
<evidence type="ECO:0000256" key="1">
    <source>
        <dbReference type="ARBA" id="ARBA00022481"/>
    </source>
</evidence>
<name>A0A809SDJ5_9BACT</name>
<dbReference type="GO" id="GO:0015627">
    <property type="term" value="C:type II protein secretion system complex"/>
    <property type="evidence" value="ECO:0007669"/>
    <property type="project" value="InterPro"/>
</dbReference>
<sequence length="121" mass="13248">MPGTQLFMRKRGFTLVEIMIVVLIIGIILSIAVPQWIRARERSQARACVSNLRQIESAKEQHAMENNLPEGAACAMADIWPIYIKLSTEPDCPSGGVYTVGAIGERPTCSIVAGLYPHVLP</sequence>
<reference evidence="3" key="1">
    <citation type="journal article" name="DNA Res.">
        <title>The physiological potential of anammox bacteria as revealed by their core genome structure.</title>
        <authorList>
            <person name="Okubo T."/>
            <person name="Toyoda A."/>
            <person name="Fukuhara K."/>
            <person name="Uchiyama I."/>
            <person name="Harigaya Y."/>
            <person name="Kuroiwa M."/>
            <person name="Suzuki T."/>
            <person name="Murakami Y."/>
            <person name="Suwa Y."/>
            <person name="Takami H."/>
        </authorList>
    </citation>
    <scope>NUCLEOTIDE SEQUENCE</scope>
    <source>
        <strain evidence="3">317325-2</strain>
    </source>
</reference>
<dbReference type="InterPro" id="IPR000983">
    <property type="entry name" value="Bac_GSPG_pilin"/>
</dbReference>
<proteinExistence type="predicted"/>
<dbReference type="NCBIfam" id="TIGR02532">
    <property type="entry name" value="IV_pilin_GFxxxE"/>
    <property type="match status" value="1"/>
</dbReference>
<keyword evidence="2" id="KW-0812">Transmembrane</keyword>
<dbReference type="Pfam" id="PF07963">
    <property type="entry name" value="N_methyl"/>
    <property type="match status" value="1"/>
</dbReference>